<keyword evidence="4" id="KW-0249">Electron transport</keyword>
<feature type="domain" description="Divergent 4Fe-4S mono-cluster" evidence="8">
    <location>
        <begin position="5"/>
        <end position="66"/>
    </location>
</feature>
<dbReference type="AlphaFoldDB" id="A0A848DHK0"/>
<accession>A0A848DHK0</accession>
<keyword evidence="7" id="KW-0003">3Fe-4S</keyword>
<dbReference type="InterPro" id="IPR010693">
    <property type="entry name" value="Divergent_4Fe-4S_mono-cluster"/>
</dbReference>
<dbReference type="PANTHER" id="PTHR36923:SF3">
    <property type="entry name" value="FERREDOXIN"/>
    <property type="match status" value="1"/>
</dbReference>
<name>A0A848DHK0_9PSEU</name>
<evidence type="ECO:0000256" key="6">
    <source>
        <dbReference type="ARBA" id="ARBA00023014"/>
    </source>
</evidence>
<evidence type="ECO:0000259" key="8">
    <source>
        <dbReference type="Pfam" id="PF06902"/>
    </source>
</evidence>
<evidence type="ECO:0000313" key="9">
    <source>
        <dbReference type="EMBL" id="NMH92029.1"/>
    </source>
</evidence>
<dbReference type="RefSeq" id="WP_169412694.1">
    <property type="nucleotide sequence ID" value="NZ_JAAXKZ010000030.1"/>
</dbReference>
<proteinExistence type="predicted"/>
<dbReference type="GO" id="GO:0046872">
    <property type="term" value="F:metal ion binding"/>
    <property type="evidence" value="ECO:0007669"/>
    <property type="project" value="UniProtKB-KW"/>
</dbReference>
<comment type="caution">
    <text evidence="9">The sequence shown here is derived from an EMBL/GenBank/DDBJ whole genome shotgun (WGS) entry which is preliminary data.</text>
</comment>
<evidence type="ECO:0000313" key="10">
    <source>
        <dbReference type="Proteomes" id="UP000586918"/>
    </source>
</evidence>
<evidence type="ECO:0000256" key="7">
    <source>
        <dbReference type="ARBA" id="ARBA00023291"/>
    </source>
</evidence>
<keyword evidence="5" id="KW-0408">Iron</keyword>
<comment type="cofactor">
    <cofactor evidence="1">
        <name>[3Fe-4S] cluster</name>
        <dbReference type="ChEBI" id="CHEBI:21137"/>
    </cofactor>
</comment>
<evidence type="ECO:0000256" key="1">
    <source>
        <dbReference type="ARBA" id="ARBA00001927"/>
    </source>
</evidence>
<sequence length="73" mass="7449">MSDEQLLRVRADRDVCIGAGMCVLTAGAVFDQDDDGVVAVLDETPEDIDAVRRAVANCPSGALSISTGTPAGA</sequence>
<evidence type="ECO:0000256" key="4">
    <source>
        <dbReference type="ARBA" id="ARBA00022982"/>
    </source>
</evidence>
<gene>
    <name evidence="9" type="ORF">HF519_10695</name>
</gene>
<keyword evidence="6" id="KW-0411">Iron-sulfur</keyword>
<dbReference type="SUPFAM" id="SSF54862">
    <property type="entry name" value="4Fe-4S ferredoxins"/>
    <property type="match status" value="1"/>
</dbReference>
<evidence type="ECO:0000256" key="2">
    <source>
        <dbReference type="ARBA" id="ARBA00022448"/>
    </source>
</evidence>
<reference evidence="9 10" key="1">
    <citation type="submission" date="2020-04" db="EMBL/GenBank/DDBJ databases">
        <authorList>
            <person name="Klaysubun C."/>
            <person name="Duangmal K."/>
            <person name="Lipun K."/>
        </authorList>
    </citation>
    <scope>NUCLEOTIDE SEQUENCE [LARGE SCALE GENOMIC DNA]</scope>
    <source>
        <strain evidence="9 10">DSM 45300</strain>
    </source>
</reference>
<dbReference type="PANTHER" id="PTHR36923">
    <property type="entry name" value="FERREDOXIN"/>
    <property type="match status" value="1"/>
</dbReference>
<evidence type="ECO:0000256" key="5">
    <source>
        <dbReference type="ARBA" id="ARBA00023004"/>
    </source>
</evidence>
<organism evidence="9 10">
    <name type="scientific">Pseudonocardia bannensis</name>
    <dbReference type="NCBI Taxonomy" id="630973"/>
    <lineage>
        <taxon>Bacteria</taxon>
        <taxon>Bacillati</taxon>
        <taxon>Actinomycetota</taxon>
        <taxon>Actinomycetes</taxon>
        <taxon>Pseudonocardiales</taxon>
        <taxon>Pseudonocardiaceae</taxon>
        <taxon>Pseudonocardia</taxon>
    </lineage>
</organism>
<keyword evidence="10" id="KW-1185">Reference proteome</keyword>
<keyword evidence="3" id="KW-0479">Metal-binding</keyword>
<protein>
    <submittedName>
        <fullName evidence="9">Ferredoxin</fullName>
    </submittedName>
</protein>
<evidence type="ECO:0000256" key="3">
    <source>
        <dbReference type="ARBA" id="ARBA00022723"/>
    </source>
</evidence>
<dbReference type="Pfam" id="PF06902">
    <property type="entry name" value="Fer4_19"/>
    <property type="match status" value="1"/>
</dbReference>
<dbReference type="EMBL" id="JAAXKZ010000030">
    <property type="protein sequence ID" value="NMH92029.1"/>
    <property type="molecule type" value="Genomic_DNA"/>
</dbReference>
<dbReference type="InterPro" id="IPR051269">
    <property type="entry name" value="Fe-S_cluster_ET"/>
</dbReference>
<dbReference type="GO" id="GO:0051538">
    <property type="term" value="F:3 iron, 4 sulfur cluster binding"/>
    <property type="evidence" value="ECO:0007669"/>
    <property type="project" value="UniProtKB-KW"/>
</dbReference>
<dbReference type="Proteomes" id="UP000586918">
    <property type="component" value="Unassembled WGS sequence"/>
</dbReference>
<keyword evidence="2" id="KW-0813">Transport</keyword>
<dbReference type="Gene3D" id="3.30.70.20">
    <property type="match status" value="1"/>
</dbReference>